<dbReference type="EMBL" id="JACCBK010000001">
    <property type="protein sequence ID" value="NYD87365.1"/>
    <property type="molecule type" value="Genomic_DNA"/>
</dbReference>
<dbReference type="AlphaFoldDB" id="A0A7Y9K0K5"/>
<dbReference type="Proteomes" id="UP000577956">
    <property type="component" value="Unassembled WGS sequence"/>
</dbReference>
<protein>
    <submittedName>
        <fullName evidence="1">Alpha/beta hydrolase</fullName>
    </submittedName>
</protein>
<dbReference type="Proteomes" id="UP000618382">
    <property type="component" value="Unassembled WGS sequence"/>
</dbReference>
<dbReference type="InterPro" id="IPR010662">
    <property type="entry name" value="RBBP9/YdeN"/>
</dbReference>
<evidence type="ECO:0000313" key="4">
    <source>
        <dbReference type="Proteomes" id="UP000618382"/>
    </source>
</evidence>
<reference evidence="1 4" key="2">
    <citation type="submission" date="2021-01" db="EMBL/GenBank/DDBJ databases">
        <title>Whole genome shotgun sequence of Cellulomonas oligotrophica NBRC 109435.</title>
        <authorList>
            <person name="Komaki H."/>
            <person name="Tamura T."/>
        </authorList>
    </citation>
    <scope>NUCLEOTIDE SEQUENCE [LARGE SCALE GENOMIC DNA]</scope>
    <source>
        <strain evidence="1 4">NBRC 109435</strain>
    </source>
</reference>
<sequence>MHHVLVPGWTGSGPDHWQSHLERTLPGAVRVEQVDWDRVDRDAWIAALDRTLAGLEGPTFLIGHSCGSVTIAQWLAERRPRTVVGALLVAPADVESAAAPEAIRGQAPLPLRALPVPTHVVVSDDDPFLARPRALLLARAWGSTIETVPRAGHIATADGYGVWPRAAALVRQMTRRQPTGRVPQAPGRSG</sequence>
<gene>
    <name evidence="2" type="ORF">BKA21_002914</name>
    <name evidence="1" type="ORF">Col01nite_37060</name>
</gene>
<dbReference type="InterPro" id="IPR029058">
    <property type="entry name" value="AB_hydrolase_fold"/>
</dbReference>
<dbReference type="RefSeq" id="WP_140459715.1">
    <property type="nucleotide sequence ID" value="NZ_BAABFI010000007.1"/>
</dbReference>
<organism evidence="2 3">
    <name type="scientific">Cellulomonas oligotrophica</name>
    <dbReference type="NCBI Taxonomy" id="931536"/>
    <lineage>
        <taxon>Bacteria</taxon>
        <taxon>Bacillati</taxon>
        <taxon>Actinomycetota</taxon>
        <taxon>Actinomycetes</taxon>
        <taxon>Micrococcales</taxon>
        <taxon>Cellulomonadaceae</taxon>
        <taxon>Cellulomonas</taxon>
    </lineage>
</organism>
<comment type="caution">
    <text evidence="2">The sequence shown here is derived from an EMBL/GenBank/DDBJ whole genome shotgun (WGS) entry which is preliminary data.</text>
</comment>
<keyword evidence="4" id="KW-1185">Reference proteome</keyword>
<reference evidence="2 3" key="1">
    <citation type="submission" date="2020-07" db="EMBL/GenBank/DDBJ databases">
        <title>Sequencing the genomes of 1000 actinobacteria strains.</title>
        <authorList>
            <person name="Klenk H.-P."/>
        </authorList>
    </citation>
    <scope>NUCLEOTIDE SEQUENCE [LARGE SCALE GENOMIC DNA]</scope>
    <source>
        <strain evidence="2 3">DSM 24482</strain>
    </source>
</reference>
<dbReference type="Pfam" id="PF06821">
    <property type="entry name" value="Ser_hydrolase"/>
    <property type="match status" value="1"/>
</dbReference>
<dbReference type="SUPFAM" id="SSF53474">
    <property type="entry name" value="alpha/beta-Hydrolases"/>
    <property type="match status" value="1"/>
</dbReference>
<evidence type="ECO:0000313" key="1">
    <source>
        <dbReference type="EMBL" id="GIG34547.1"/>
    </source>
</evidence>
<evidence type="ECO:0000313" key="2">
    <source>
        <dbReference type="EMBL" id="NYD87365.1"/>
    </source>
</evidence>
<evidence type="ECO:0000313" key="3">
    <source>
        <dbReference type="Proteomes" id="UP000577956"/>
    </source>
</evidence>
<name>A0A7Y9K0K5_9CELL</name>
<keyword evidence="1" id="KW-0378">Hydrolase</keyword>
<dbReference type="EMBL" id="BONN01000019">
    <property type="protein sequence ID" value="GIG34547.1"/>
    <property type="molecule type" value="Genomic_DNA"/>
</dbReference>
<dbReference type="GO" id="GO:0016787">
    <property type="term" value="F:hydrolase activity"/>
    <property type="evidence" value="ECO:0007669"/>
    <property type="project" value="UniProtKB-KW"/>
</dbReference>
<proteinExistence type="predicted"/>
<dbReference type="Gene3D" id="3.40.50.1820">
    <property type="entry name" value="alpha/beta hydrolase"/>
    <property type="match status" value="1"/>
</dbReference>
<accession>A0A7Y9K0K5</accession>